<evidence type="ECO:0000259" key="8">
    <source>
        <dbReference type="PROSITE" id="PS50157"/>
    </source>
</evidence>
<feature type="domain" description="C2H2-type" evidence="8">
    <location>
        <begin position="400"/>
        <end position="427"/>
    </location>
</feature>
<dbReference type="InterPro" id="IPR013087">
    <property type="entry name" value="Znf_C2H2_type"/>
</dbReference>
<keyword evidence="3" id="KW-0677">Repeat</keyword>
<evidence type="ECO:0000256" key="7">
    <source>
        <dbReference type="PROSITE-ProRule" id="PRU00042"/>
    </source>
</evidence>
<dbReference type="SUPFAM" id="SSF57667">
    <property type="entry name" value="beta-beta-alpha zinc fingers"/>
    <property type="match status" value="3"/>
</dbReference>
<keyword evidence="10" id="KW-1185">Reference proteome</keyword>
<dbReference type="Proteomes" id="UP000245119">
    <property type="component" value="Linkage Group LG5"/>
</dbReference>
<keyword evidence="2" id="KW-0479">Metal-binding</keyword>
<dbReference type="GO" id="GO:0000981">
    <property type="term" value="F:DNA-binding transcription factor activity, RNA polymerase II-specific"/>
    <property type="evidence" value="ECO:0007669"/>
    <property type="project" value="TreeGrafter"/>
</dbReference>
<accession>A0A2T7P8D7</accession>
<keyword evidence="6" id="KW-0539">Nucleus</keyword>
<comment type="subcellular location">
    <subcellularLocation>
        <location evidence="1">Nucleus</location>
    </subcellularLocation>
</comment>
<sequence length="897" mass="99107">MTVKEWYDKGVGRWDGLKGLCQQWETIQSICQSHCQSIAQVPQSSKKQLEYLTSRNNRQDVGAVGWNCCQVGAYVSFVEKRKRFNPLLLVQKMLAPYGSISENLSSDEAGKETSWTRRKKNFSCSFCGKAFTVQITNTTSAGSFMYTEWSELDSLDVLPDQEKTMVVITFFMAHLHRASILSADQGEPATSTKTKEATRYAVNVFQEYLQSRGKPTDFETLPVGELNLCLADFYLNVRSRNGELYSKNSLVAIRQGIRRYLQDKALHADIDFSGDPRFTEASLAFKAAVQLWVSTKEAQQAQQNTSEEQKQRAFEEGRVYFCADAICGIKRLGDSRLNWRREPLMADTNDIFAVVRKRNEQYSSTSASFDTSVKESSFTGGSSELVLRAAGSKANENHLFHCDVCGAGFTQSGNMRRHRTIHDGTSQGLACPVCGVKLSRQDSCHVNWPRVHVGPQTVVDSRSKRKLCGANLYAAQENEERASTIGLADPPLQSVTAPDVEIKAEPTPRGDCCSVPSVGVPSVSGCTGNYASCRCGCQCAADGGSGQGAADGMPQMQVDIDELLQQEQSCTCTHCGKSFHNASNLRRHKRMHFNDYSHSVEIPASHAFLGTDGKHLGRPHAFSRKLVDQNIERESQNAIKTLSRAESNPTVLSSVYSDTGVSDLSAFETSGQTMAGALLSSCAEASSSQLEARWPTRAHCGNWKVLSTADRNLVCDVCCMVFSDISVCRRHRRMHLDYSQFSHECHLCSRKFYRKDALSSHLRNGHKLGKQWSVTELHISLVGQDSKTALCSGGGWQSEEGGAKRSAFSCAYCQATFTSLDDLAQHKLARHLTLRDLPAPSSRHGRLKSEKERRSLGAASLGEAGYGTAFHDDASVLGVKDGFLLQEMPKEPVVWQR</sequence>
<dbReference type="PANTHER" id="PTHR24394">
    <property type="entry name" value="ZINC FINGER PROTEIN"/>
    <property type="match status" value="1"/>
</dbReference>
<name>A0A2T7P8D7_POMCA</name>
<dbReference type="Gene3D" id="3.30.160.60">
    <property type="entry name" value="Classic Zinc Finger"/>
    <property type="match status" value="3"/>
</dbReference>
<keyword evidence="5" id="KW-0862">Zinc</keyword>
<evidence type="ECO:0000313" key="9">
    <source>
        <dbReference type="EMBL" id="PVD29692.1"/>
    </source>
</evidence>
<dbReference type="GO" id="GO:0008270">
    <property type="term" value="F:zinc ion binding"/>
    <property type="evidence" value="ECO:0007669"/>
    <property type="project" value="UniProtKB-KW"/>
</dbReference>
<feature type="domain" description="C2H2-type" evidence="8">
    <location>
        <begin position="743"/>
        <end position="771"/>
    </location>
</feature>
<dbReference type="PROSITE" id="PS50157">
    <property type="entry name" value="ZINC_FINGER_C2H2_2"/>
    <property type="match status" value="4"/>
</dbReference>
<dbReference type="SMART" id="SM00355">
    <property type="entry name" value="ZnF_C2H2"/>
    <property type="match status" value="5"/>
</dbReference>
<evidence type="ECO:0000256" key="3">
    <source>
        <dbReference type="ARBA" id="ARBA00022737"/>
    </source>
</evidence>
<dbReference type="PROSITE" id="PS00028">
    <property type="entry name" value="ZINC_FINGER_C2H2_1"/>
    <property type="match status" value="4"/>
</dbReference>
<proteinExistence type="predicted"/>
<dbReference type="OrthoDB" id="6129947at2759"/>
<dbReference type="GO" id="GO:0005634">
    <property type="term" value="C:nucleus"/>
    <property type="evidence" value="ECO:0007669"/>
    <property type="project" value="UniProtKB-SubCell"/>
</dbReference>
<dbReference type="InterPro" id="IPR036236">
    <property type="entry name" value="Znf_C2H2_sf"/>
</dbReference>
<feature type="domain" description="C2H2-type" evidence="8">
    <location>
        <begin position="570"/>
        <end position="597"/>
    </location>
</feature>
<feature type="domain" description="C2H2-type" evidence="8">
    <location>
        <begin position="808"/>
        <end position="836"/>
    </location>
</feature>
<protein>
    <recommendedName>
        <fullName evidence="8">C2H2-type domain-containing protein</fullName>
    </recommendedName>
</protein>
<evidence type="ECO:0000256" key="5">
    <source>
        <dbReference type="ARBA" id="ARBA00022833"/>
    </source>
</evidence>
<dbReference type="Pfam" id="PF00096">
    <property type="entry name" value="zf-C2H2"/>
    <property type="match status" value="3"/>
</dbReference>
<evidence type="ECO:0000313" key="10">
    <source>
        <dbReference type="Proteomes" id="UP000245119"/>
    </source>
</evidence>
<evidence type="ECO:0000256" key="6">
    <source>
        <dbReference type="ARBA" id="ARBA00023242"/>
    </source>
</evidence>
<dbReference type="EMBL" id="PZQS01000005">
    <property type="protein sequence ID" value="PVD29692.1"/>
    <property type="molecule type" value="Genomic_DNA"/>
</dbReference>
<evidence type="ECO:0000256" key="2">
    <source>
        <dbReference type="ARBA" id="ARBA00022723"/>
    </source>
</evidence>
<evidence type="ECO:0000256" key="1">
    <source>
        <dbReference type="ARBA" id="ARBA00004123"/>
    </source>
</evidence>
<dbReference type="AlphaFoldDB" id="A0A2T7P8D7"/>
<gene>
    <name evidence="9" type="ORF">C0Q70_08947</name>
</gene>
<reference evidence="9 10" key="1">
    <citation type="submission" date="2018-04" db="EMBL/GenBank/DDBJ databases">
        <title>The genome of golden apple snail Pomacea canaliculata provides insight into stress tolerance and invasive adaptation.</title>
        <authorList>
            <person name="Liu C."/>
            <person name="Liu B."/>
            <person name="Ren Y."/>
            <person name="Zhang Y."/>
            <person name="Wang H."/>
            <person name="Li S."/>
            <person name="Jiang F."/>
            <person name="Yin L."/>
            <person name="Zhang G."/>
            <person name="Qian W."/>
            <person name="Fan W."/>
        </authorList>
    </citation>
    <scope>NUCLEOTIDE SEQUENCE [LARGE SCALE GENOMIC DNA]</scope>
    <source>
        <strain evidence="9">SZHN2017</strain>
        <tissue evidence="9">Muscle</tissue>
    </source>
</reference>
<dbReference type="PANTHER" id="PTHR24394:SF29">
    <property type="entry name" value="MYONEURIN"/>
    <property type="match status" value="1"/>
</dbReference>
<keyword evidence="4 7" id="KW-0863">Zinc-finger</keyword>
<comment type="caution">
    <text evidence="9">The sequence shown here is derived from an EMBL/GenBank/DDBJ whole genome shotgun (WGS) entry which is preliminary data.</text>
</comment>
<organism evidence="9 10">
    <name type="scientific">Pomacea canaliculata</name>
    <name type="common">Golden apple snail</name>
    <dbReference type="NCBI Taxonomy" id="400727"/>
    <lineage>
        <taxon>Eukaryota</taxon>
        <taxon>Metazoa</taxon>
        <taxon>Spiralia</taxon>
        <taxon>Lophotrochozoa</taxon>
        <taxon>Mollusca</taxon>
        <taxon>Gastropoda</taxon>
        <taxon>Caenogastropoda</taxon>
        <taxon>Architaenioglossa</taxon>
        <taxon>Ampullarioidea</taxon>
        <taxon>Ampullariidae</taxon>
        <taxon>Pomacea</taxon>
    </lineage>
</organism>
<evidence type="ECO:0000256" key="4">
    <source>
        <dbReference type="ARBA" id="ARBA00022771"/>
    </source>
</evidence>